<evidence type="ECO:0000256" key="4">
    <source>
        <dbReference type="SAM" id="Coils"/>
    </source>
</evidence>
<evidence type="ECO:0000313" key="6">
    <source>
        <dbReference type="EMBL" id="KAJ3737620.1"/>
    </source>
</evidence>
<reference evidence="6" key="1">
    <citation type="submission" date="2022-08" db="EMBL/GenBank/DDBJ databases">
        <authorList>
            <consortium name="DOE Joint Genome Institute"/>
            <person name="Min B."/>
            <person name="Sierra-Patev S."/>
            <person name="Naranjo-Ortiz M."/>
            <person name="Looney B."/>
            <person name="Konkel Z."/>
            <person name="Slot J.C."/>
            <person name="Sakamoto Y."/>
            <person name="Steenwyk J.L."/>
            <person name="Rokas A."/>
            <person name="Carro J."/>
            <person name="Camarero S."/>
            <person name="Ferreira P."/>
            <person name="Molpeceres G."/>
            <person name="Ruiz-duenas F.J."/>
            <person name="Serrano A."/>
            <person name="Henrissat B."/>
            <person name="Drula E."/>
            <person name="Hughes K.W."/>
            <person name="Mata J.L."/>
            <person name="Ishikawa N.K."/>
            <person name="Vargas-Isla R."/>
            <person name="Ushijima S."/>
            <person name="Smith C.A."/>
            <person name="Ahrendt S."/>
            <person name="Andreopoulos W."/>
            <person name="He G."/>
            <person name="LaButti K."/>
            <person name="Lipzen A."/>
            <person name="Ng V."/>
            <person name="Riley R."/>
            <person name="Sandor L."/>
            <person name="Barry K."/>
            <person name="Martinez A.T."/>
            <person name="Xiao Y."/>
            <person name="Gibbons J.G."/>
            <person name="Terashima K."/>
            <person name="Hibbett D.S."/>
            <person name="Grigoriev I.V."/>
        </authorList>
    </citation>
    <scope>NUCLEOTIDE SEQUENCE</scope>
    <source>
        <strain evidence="6">ET3784</strain>
    </source>
</reference>
<feature type="compositionally biased region" description="Low complexity" evidence="5">
    <location>
        <begin position="278"/>
        <end position="292"/>
    </location>
</feature>
<dbReference type="GO" id="GO:0005768">
    <property type="term" value="C:endosome"/>
    <property type="evidence" value="ECO:0007669"/>
    <property type="project" value="TreeGrafter"/>
</dbReference>
<feature type="compositionally biased region" description="Basic and acidic residues" evidence="5">
    <location>
        <begin position="490"/>
        <end position="506"/>
    </location>
</feature>
<evidence type="ECO:0000256" key="1">
    <source>
        <dbReference type="ARBA" id="ARBA00009574"/>
    </source>
</evidence>
<feature type="region of interest" description="Disordered" evidence="5">
    <location>
        <begin position="416"/>
        <end position="512"/>
    </location>
</feature>
<feature type="compositionally biased region" description="Low complexity" evidence="5">
    <location>
        <begin position="428"/>
        <end position="440"/>
    </location>
</feature>
<dbReference type="GO" id="GO:0000323">
    <property type="term" value="C:lytic vacuole"/>
    <property type="evidence" value="ECO:0007669"/>
    <property type="project" value="TreeGrafter"/>
</dbReference>
<dbReference type="Proteomes" id="UP001176059">
    <property type="component" value="Unassembled WGS sequence"/>
</dbReference>
<dbReference type="GO" id="GO:0035493">
    <property type="term" value="P:SNARE complex assembly"/>
    <property type="evidence" value="ECO:0007669"/>
    <property type="project" value="TreeGrafter"/>
</dbReference>
<dbReference type="GO" id="GO:0032991">
    <property type="term" value="C:protein-containing complex"/>
    <property type="evidence" value="ECO:0007669"/>
    <property type="project" value="UniProtKB-ARBA"/>
</dbReference>
<dbReference type="PANTHER" id="PTHR15157:SF5">
    <property type="entry name" value="UV RADIATION RESISTANCE-ASSOCIATED GENE PROTEIN"/>
    <property type="match status" value="1"/>
</dbReference>
<comment type="similarity">
    <text evidence="1">Belongs to the ATG14 family.</text>
</comment>
<reference evidence="6" key="2">
    <citation type="journal article" date="2023" name="Proc. Natl. Acad. Sci. U.S.A.">
        <title>A global phylogenomic analysis of the shiitake genus Lentinula.</title>
        <authorList>
            <person name="Sierra-Patev S."/>
            <person name="Min B."/>
            <person name="Naranjo-Ortiz M."/>
            <person name="Looney B."/>
            <person name="Konkel Z."/>
            <person name="Slot J.C."/>
            <person name="Sakamoto Y."/>
            <person name="Steenwyk J.L."/>
            <person name="Rokas A."/>
            <person name="Carro J."/>
            <person name="Camarero S."/>
            <person name="Ferreira P."/>
            <person name="Molpeceres G."/>
            <person name="Ruiz-Duenas F.J."/>
            <person name="Serrano A."/>
            <person name="Henrissat B."/>
            <person name="Drula E."/>
            <person name="Hughes K.W."/>
            <person name="Mata J.L."/>
            <person name="Ishikawa N.K."/>
            <person name="Vargas-Isla R."/>
            <person name="Ushijima S."/>
            <person name="Smith C.A."/>
            <person name="Donoghue J."/>
            <person name="Ahrendt S."/>
            <person name="Andreopoulos W."/>
            <person name="He G."/>
            <person name="LaButti K."/>
            <person name="Lipzen A."/>
            <person name="Ng V."/>
            <person name="Riley R."/>
            <person name="Sandor L."/>
            <person name="Barry K."/>
            <person name="Martinez A.T."/>
            <person name="Xiao Y."/>
            <person name="Gibbons J.G."/>
            <person name="Terashima K."/>
            <person name="Grigoriev I.V."/>
            <person name="Hibbett D."/>
        </authorList>
    </citation>
    <scope>NUCLEOTIDE SEQUENCE</scope>
    <source>
        <strain evidence="6">ET3784</strain>
    </source>
</reference>
<gene>
    <name evidence="6" type="ORF">DFJ43DRAFT_1148746</name>
</gene>
<evidence type="ECO:0000313" key="7">
    <source>
        <dbReference type="Proteomes" id="UP001176059"/>
    </source>
</evidence>
<dbReference type="AlphaFoldDB" id="A0AA38JWD2"/>
<dbReference type="EMBL" id="JANVFO010000001">
    <property type="protein sequence ID" value="KAJ3737620.1"/>
    <property type="molecule type" value="Genomic_DNA"/>
</dbReference>
<feature type="compositionally biased region" description="Polar residues" evidence="5">
    <location>
        <begin position="418"/>
        <end position="427"/>
    </location>
</feature>
<feature type="region of interest" description="Disordered" evidence="5">
    <location>
        <begin position="263"/>
        <end position="292"/>
    </location>
</feature>
<proteinExistence type="inferred from homology"/>
<evidence type="ECO:0000256" key="2">
    <source>
        <dbReference type="ARBA" id="ARBA00013807"/>
    </source>
</evidence>
<organism evidence="6 7">
    <name type="scientific">Lentinula guzmanii</name>
    <dbReference type="NCBI Taxonomy" id="2804957"/>
    <lineage>
        <taxon>Eukaryota</taxon>
        <taxon>Fungi</taxon>
        <taxon>Dikarya</taxon>
        <taxon>Basidiomycota</taxon>
        <taxon>Agaricomycotina</taxon>
        <taxon>Agaricomycetes</taxon>
        <taxon>Agaricomycetidae</taxon>
        <taxon>Agaricales</taxon>
        <taxon>Marasmiineae</taxon>
        <taxon>Omphalotaceae</taxon>
        <taxon>Lentinula</taxon>
    </lineage>
</organism>
<comment type="caution">
    <text evidence="6">The sequence shown here is derived from an EMBL/GenBank/DDBJ whole genome shotgun (WGS) entry which is preliminary data.</text>
</comment>
<dbReference type="PANTHER" id="PTHR15157">
    <property type="entry name" value="UV RADIATION RESISTANCE-ASSOCIATED GENE PROTEIN"/>
    <property type="match status" value="1"/>
</dbReference>
<evidence type="ECO:0000256" key="3">
    <source>
        <dbReference type="ARBA" id="ARBA00023054"/>
    </source>
</evidence>
<name>A0AA38JWD2_9AGAR</name>
<keyword evidence="7" id="KW-1185">Reference proteome</keyword>
<protein>
    <recommendedName>
        <fullName evidence="2">Autophagy-related protein 14</fullName>
    </recommendedName>
</protein>
<accession>A0AA38JWD2</accession>
<dbReference type="Pfam" id="PF10186">
    <property type="entry name" value="ATG14"/>
    <property type="match status" value="1"/>
</dbReference>
<evidence type="ECO:0000256" key="5">
    <source>
        <dbReference type="SAM" id="MobiDB-lite"/>
    </source>
</evidence>
<feature type="coiled-coil region" evidence="4">
    <location>
        <begin position="69"/>
        <end position="103"/>
    </location>
</feature>
<sequence>MECQVCQLQQRTFVCDKCVKNSLRDYRQRINRFGQERDAAVAKATTALSGAGNSGTNGMESARTSRATVSSLERRVSELMDGLAALRKENEQKRDRLQTFRTKLAERRQTLTAAKTMSASPSVTVSSVVISAHASLASLSSSIAHARTGLVQELVEVFGISHDDTHWTIANLILPVPGDMRRYPPDHLNAVLTPTIHFLNLLAFYLGVKLPFHITWTQGKLGVGLPYIGAVKGVGSESGGWARWYQQHPLHVSASSLATPAPSSPFTSITLPQTEPTSSASSDAGSPSASTSLANDESMIFDPHLGIDPSIMQNRLITSSFTTGIAMLLYNVSYLAYTQHGVNVPLHQVAAGDVLSTLWGICFGFGNGSGILGRYSHETASSLTPNPCSFPLHRLPPPTPSTFALEFGQLLQAMSRPTPKSTVQAQGTNSISTPNSISPSYFSKPSTARPVLGSSSATRPQKQEKAKRRASEVSLTKNIMKNVKSVEMSPFREDDHEGGEGGRQDDDGWDLV</sequence>
<dbReference type="GO" id="GO:0000149">
    <property type="term" value="F:SNARE binding"/>
    <property type="evidence" value="ECO:0007669"/>
    <property type="project" value="TreeGrafter"/>
</dbReference>
<dbReference type="InterPro" id="IPR018791">
    <property type="entry name" value="UV_resistance/autophagy_Atg14"/>
</dbReference>
<keyword evidence="3 4" id="KW-0175">Coiled coil</keyword>